<dbReference type="PROSITE" id="PS01319">
    <property type="entry name" value="RBFA"/>
    <property type="match status" value="1"/>
</dbReference>
<dbReference type="Pfam" id="PF02033">
    <property type="entry name" value="RBFA"/>
    <property type="match status" value="1"/>
</dbReference>
<dbReference type="NCBIfam" id="TIGR00082">
    <property type="entry name" value="rbfA"/>
    <property type="match status" value="1"/>
</dbReference>
<sequence length="121" mass="14112">MPKEFSRNKRLGSQILRILNEKVQYEVRDPALKNVSFTSIELSKDLSVAKIYFSHIKLKIDPHMILKGLQRANGFLRTKISKNIDMRIVPELHFFHDDSIVRGIEITKLIDSLDNQSKTYK</sequence>
<dbReference type="GO" id="GO:0005829">
    <property type="term" value="C:cytosol"/>
    <property type="evidence" value="ECO:0007669"/>
    <property type="project" value="TreeGrafter"/>
</dbReference>
<proteinExistence type="inferred from homology"/>
<dbReference type="InterPro" id="IPR020053">
    <property type="entry name" value="Ribosome-bd_factorA_CS"/>
</dbReference>
<protein>
    <recommendedName>
        <fullName evidence="2">Ribosome-binding factor A</fullName>
    </recommendedName>
</protein>
<dbReference type="AlphaFoldDB" id="A0A381UH21"/>
<reference evidence="1" key="1">
    <citation type="submission" date="2018-05" db="EMBL/GenBank/DDBJ databases">
        <authorList>
            <person name="Lanie J.A."/>
            <person name="Ng W.-L."/>
            <person name="Kazmierczak K.M."/>
            <person name="Andrzejewski T.M."/>
            <person name="Davidsen T.M."/>
            <person name="Wayne K.J."/>
            <person name="Tettelin H."/>
            <person name="Glass J.I."/>
            <person name="Rusch D."/>
            <person name="Podicherti R."/>
            <person name="Tsui H.-C.T."/>
            <person name="Winkler M.E."/>
        </authorList>
    </citation>
    <scope>NUCLEOTIDE SEQUENCE</scope>
</reference>
<name>A0A381UH21_9ZZZZ</name>
<dbReference type="GO" id="GO:0006364">
    <property type="term" value="P:rRNA processing"/>
    <property type="evidence" value="ECO:0007669"/>
    <property type="project" value="InterPro"/>
</dbReference>
<organism evidence="1">
    <name type="scientific">marine metagenome</name>
    <dbReference type="NCBI Taxonomy" id="408172"/>
    <lineage>
        <taxon>unclassified sequences</taxon>
        <taxon>metagenomes</taxon>
        <taxon>ecological metagenomes</taxon>
    </lineage>
</organism>
<evidence type="ECO:0008006" key="2">
    <source>
        <dbReference type="Google" id="ProtNLM"/>
    </source>
</evidence>
<dbReference type="PANTHER" id="PTHR33515">
    <property type="entry name" value="RIBOSOME-BINDING FACTOR A, CHLOROPLASTIC-RELATED"/>
    <property type="match status" value="1"/>
</dbReference>
<dbReference type="InterPro" id="IPR015946">
    <property type="entry name" value="KH_dom-like_a/b"/>
</dbReference>
<dbReference type="PANTHER" id="PTHR33515:SF1">
    <property type="entry name" value="RIBOSOME-BINDING FACTOR A, CHLOROPLASTIC-RELATED"/>
    <property type="match status" value="1"/>
</dbReference>
<dbReference type="EMBL" id="UINC01006430">
    <property type="protein sequence ID" value="SVA27486.1"/>
    <property type="molecule type" value="Genomic_DNA"/>
</dbReference>
<dbReference type="InterPro" id="IPR023799">
    <property type="entry name" value="RbfA_dom_sf"/>
</dbReference>
<dbReference type="SUPFAM" id="SSF89919">
    <property type="entry name" value="Ribosome-binding factor A, RbfA"/>
    <property type="match status" value="1"/>
</dbReference>
<accession>A0A381UH21</accession>
<dbReference type="GO" id="GO:0043024">
    <property type="term" value="F:ribosomal small subunit binding"/>
    <property type="evidence" value="ECO:0007669"/>
    <property type="project" value="TreeGrafter"/>
</dbReference>
<dbReference type="InterPro" id="IPR000238">
    <property type="entry name" value="RbfA"/>
</dbReference>
<dbReference type="Gene3D" id="3.30.300.20">
    <property type="match status" value="1"/>
</dbReference>
<evidence type="ECO:0000313" key="1">
    <source>
        <dbReference type="EMBL" id="SVA27486.1"/>
    </source>
</evidence>
<dbReference type="HAMAP" id="MF_00003">
    <property type="entry name" value="RbfA"/>
    <property type="match status" value="1"/>
</dbReference>
<gene>
    <name evidence="1" type="ORF">METZ01_LOCUS80340</name>
</gene>